<organism evidence="3 4">
    <name type="scientific">Coptis chinensis</name>
    <dbReference type="NCBI Taxonomy" id="261450"/>
    <lineage>
        <taxon>Eukaryota</taxon>
        <taxon>Viridiplantae</taxon>
        <taxon>Streptophyta</taxon>
        <taxon>Embryophyta</taxon>
        <taxon>Tracheophyta</taxon>
        <taxon>Spermatophyta</taxon>
        <taxon>Magnoliopsida</taxon>
        <taxon>Ranunculales</taxon>
        <taxon>Ranunculaceae</taxon>
        <taxon>Coptidoideae</taxon>
        <taxon>Coptis</taxon>
    </lineage>
</organism>
<protein>
    <recommendedName>
        <fullName evidence="5">DUF4408 domain-containing protein</fullName>
    </recommendedName>
</protein>
<evidence type="ECO:0000256" key="2">
    <source>
        <dbReference type="SAM" id="Phobius"/>
    </source>
</evidence>
<dbReference type="OrthoDB" id="1916829at2759"/>
<gene>
    <name evidence="3" type="ORF">IFM89_016581</name>
</gene>
<evidence type="ECO:0008006" key="5">
    <source>
        <dbReference type="Google" id="ProtNLM"/>
    </source>
</evidence>
<dbReference type="Proteomes" id="UP000631114">
    <property type="component" value="Unassembled WGS sequence"/>
</dbReference>
<evidence type="ECO:0000313" key="3">
    <source>
        <dbReference type="EMBL" id="KAF9609495.1"/>
    </source>
</evidence>
<dbReference type="PANTHER" id="PTHR33640:SF8">
    <property type="entry name" value="TRANSMEMBRANE PROTEIN"/>
    <property type="match status" value="1"/>
</dbReference>
<feature type="transmembrane region" description="Helical" evidence="2">
    <location>
        <begin position="64"/>
        <end position="85"/>
    </location>
</feature>
<keyword evidence="2" id="KW-0812">Transmembrane</keyword>
<accession>A0A835I0K2</accession>
<sequence>MDFSFDNVKAEKAHAMKRYHRLRKIASLFRLLEIFIVLFLFSWFSTQLPSVIQIITKYFKKFCVLLISPRFVFLIGNAIIITLFVKSGQFSSNTSSSSNEETSLYEEFVKNSENCQKIVTTTTTTEEVVFQDKETVCEEKKKCPGMPRDTNIISPPHSPRDAQKKKPYRRSQSENVKREISDKVPGKELRRSETEKCQREVKISGEDFGKISDGEKEMSNEELQRRFEAFIAKQMKFHWEESMAIVVQNQS</sequence>
<proteinExistence type="predicted"/>
<evidence type="ECO:0000313" key="4">
    <source>
        <dbReference type="Proteomes" id="UP000631114"/>
    </source>
</evidence>
<keyword evidence="2" id="KW-1133">Transmembrane helix</keyword>
<feature type="compositionally biased region" description="Basic and acidic residues" evidence="1">
    <location>
        <begin position="171"/>
        <end position="201"/>
    </location>
</feature>
<dbReference type="EMBL" id="JADFTS010000004">
    <property type="protein sequence ID" value="KAF9609495.1"/>
    <property type="molecule type" value="Genomic_DNA"/>
</dbReference>
<feature type="region of interest" description="Disordered" evidence="1">
    <location>
        <begin position="140"/>
        <end position="201"/>
    </location>
</feature>
<comment type="caution">
    <text evidence="3">The sequence shown here is derived from an EMBL/GenBank/DDBJ whole genome shotgun (WGS) entry which is preliminary data.</text>
</comment>
<reference evidence="3 4" key="1">
    <citation type="submission" date="2020-10" db="EMBL/GenBank/DDBJ databases">
        <title>The Coptis chinensis genome and diversification of protoberbering-type alkaloids.</title>
        <authorList>
            <person name="Wang B."/>
            <person name="Shu S."/>
            <person name="Song C."/>
            <person name="Liu Y."/>
        </authorList>
    </citation>
    <scope>NUCLEOTIDE SEQUENCE [LARGE SCALE GENOMIC DNA]</scope>
    <source>
        <strain evidence="3">HL-2020</strain>
        <tissue evidence="3">Leaf</tissue>
    </source>
</reference>
<dbReference type="AlphaFoldDB" id="A0A835I0K2"/>
<keyword evidence="4" id="KW-1185">Reference proteome</keyword>
<evidence type="ECO:0000256" key="1">
    <source>
        <dbReference type="SAM" id="MobiDB-lite"/>
    </source>
</evidence>
<feature type="transmembrane region" description="Helical" evidence="2">
    <location>
        <begin position="25"/>
        <end position="44"/>
    </location>
</feature>
<dbReference type="PANTHER" id="PTHR33640">
    <property type="entry name" value="TRANSMEMBRANE PROTEIN"/>
    <property type="match status" value="1"/>
</dbReference>
<name>A0A835I0K2_9MAGN</name>
<keyword evidence="2" id="KW-0472">Membrane</keyword>